<dbReference type="Proteomes" id="UP000308707">
    <property type="component" value="Unassembled WGS sequence"/>
</dbReference>
<comment type="caution">
    <text evidence="2">The sequence shown here is derived from an EMBL/GenBank/DDBJ whole genome shotgun (WGS) entry which is preliminary data.</text>
</comment>
<evidence type="ECO:0000313" key="3">
    <source>
        <dbReference type="Proteomes" id="UP000308707"/>
    </source>
</evidence>
<organism evidence="2 3">
    <name type="scientific">Luteimonas gilva</name>
    <dbReference type="NCBI Taxonomy" id="2572684"/>
    <lineage>
        <taxon>Bacteria</taxon>
        <taxon>Pseudomonadati</taxon>
        <taxon>Pseudomonadota</taxon>
        <taxon>Gammaproteobacteria</taxon>
        <taxon>Lysobacterales</taxon>
        <taxon>Lysobacteraceae</taxon>
        <taxon>Luteimonas</taxon>
    </lineage>
</organism>
<keyword evidence="1" id="KW-1133">Transmembrane helix</keyword>
<feature type="transmembrane region" description="Helical" evidence="1">
    <location>
        <begin position="61"/>
        <end position="85"/>
    </location>
</feature>
<keyword evidence="1" id="KW-0472">Membrane</keyword>
<dbReference type="RefSeq" id="WP_137267646.1">
    <property type="nucleotide sequence ID" value="NZ_SZUA01000003.1"/>
</dbReference>
<name>A0A4U5JL60_9GAMM</name>
<dbReference type="OrthoDB" id="3802671at2"/>
<accession>A0A4U5JL60</accession>
<feature type="transmembrane region" description="Helical" evidence="1">
    <location>
        <begin position="186"/>
        <end position="209"/>
    </location>
</feature>
<reference evidence="2 3" key="1">
    <citation type="submission" date="2019-04" db="EMBL/GenBank/DDBJ databases">
        <title>Reference strain of H23.</title>
        <authorList>
            <person name="Luo X."/>
        </authorList>
    </citation>
    <scope>NUCLEOTIDE SEQUENCE [LARGE SCALE GENOMIC DNA]</scope>
    <source>
        <strain evidence="2 3">H23</strain>
    </source>
</reference>
<evidence type="ECO:0000256" key="1">
    <source>
        <dbReference type="SAM" id="Phobius"/>
    </source>
</evidence>
<proteinExistence type="predicted"/>
<dbReference type="AlphaFoldDB" id="A0A4U5JL60"/>
<dbReference type="EMBL" id="SZUA01000003">
    <property type="protein sequence ID" value="TKR29241.1"/>
    <property type="molecule type" value="Genomic_DNA"/>
</dbReference>
<feature type="transmembrane region" description="Helical" evidence="1">
    <location>
        <begin position="252"/>
        <end position="276"/>
    </location>
</feature>
<keyword evidence="3" id="KW-1185">Reference proteome</keyword>
<evidence type="ECO:0000313" key="2">
    <source>
        <dbReference type="EMBL" id="TKR29241.1"/>
    </source>
</evidence>
<protein>
    <submittedName>
        <fullName evidence="2">Uncharacterized protein</fullName>
    </submittedName>
</protein>
<feature type="transmembrane region" description="Helical" evidence="1">
    <location>
        <begin position="106"/>
        <end position="128"/>
    </location>
</feature>
<feature type="transmembrane region" description="Helical" evidence="1">
    <location>
        <begin position="34"/>
        <end position="55"/>
    </location>
</feature>
<feature type="transmembrane region" description="Helical" evidence="1">
    <location>
        <begin position="329"/>
        <end position="348"/>
    </location>
</feature>
<sequence>MNAIAIEATDKGTSTAWEIPSLTAKLLWRHWPALLFWFFAMRVSYSLAMDAAIWLAETSVLLSYAAIAALIVSQLAGTIAMFLALRPSLPMLAQARTALRAPAQRPWIDALAVALLPFFAYYATWGLLEGVKRDFRLQYIFGIWYEQQEPLGDILSVKGVWIALVAAWALRWIAKKRAAVTGHARWLILATACESYWVYVGVAVIAKVIGTVKDWWHGRAVYVAIANWWENPLALYQLLPPIKRVLVPAWDFLSTAAGAALLPLIWLAITAIVYGLDLRRGARIDAADARLRYLGRRYRNLPLLARKVADKASAGWNSKGVPVINSLRLVLRAGLPALLMLCVCWQLLAFVDAWAWRVAVNLIGPNDPAWWNVIGQPIGLLFNGPLSLRPALFTELVRVALLAATFGVAISRLQPLRR</sequence>
<gene>
    <name evidence="2" type="ORF">FCE95_13835</name>
</gene>
<keyword evidence="1" id="KW-0812">Transmembrane</keyword>
<feature type="transmembrane region" description="Helical" evidence="1">
    <location>
        <begin position="391"/>
        <end position="410"/>
    </location>
</feature>
<feature type="transmembrane region" description="Helical" evidence="1">
    <location>
        <begin position="154"/>
        <end position="174"/>
    </location>
</feature>